<feature type="compositionally biased region" description="Polar residues" evidence="1">
    <location>
        <begin position="50"/>
        <end position="61"/>
    </location>
</feature>
<dbReference type="AlphaFoldDB" id="A0AAV7FER4"/>
<evidence type="ECO:0000313" key="2">
    <source>
        <dbReference type="EMBL" id="KAG9459690.1"/>
    </source>
</evidence>
<sequence length="67" mass="7284">MQRGQTESWGALQAPHGQFRAPPFCALFFRGFGLRCGVSSFQAEAEAGRSVSSIARETNPTEGPRKI</sequence>
<dbReference type="Proteomes" id="UP000825729">
    <property type="component" value="Unassembled WGS sequence"/>
</dbReference>
<gene>
    <name evidence="2" type="ORF">H6P81_004198</name>
</gene>
<dbReference type="EMBL" id="JAINDJ010000002">
    <property type="protein sequence ID" value="KAG9459690.1"/>
    <property type="molecule type" value="Genomic_DNA"/>
</dbReference>
<reference evidence="2 3" key="1">
    <citation type="submission" date="2021-07" db="EMBL/GenBank/DDBJ databases">
        <title>The Aristolochia fimbriata genome: insights into angiosperm evolution, floral development and chemical biosynthesis.</title>
        <authorList>
            <person name="Jiao Y."/>
        </authorList>
    </citation>
    <scope>NUCLEOTIDE SEQUENCE [LARGE SCALE GENOMIC DNA]</scope>
    <source>
        <strain evidence="2">IBCAS-2021</strain>
        <tissue evidence="2">Leaf</tissue>
    </source>
</reference>
<organism evidence="2 3">
    <name type="scientific">Aristolochia fimbriata</name>
    <name type="common">White veined hardy Dutchman's pipe vine</name>
    <dbReference type="NCBI Taxonomy" id="158543"/>
    <lineage>
        <taxon>Eukaryota</taxon>
        <taxon>Viridiplantae</taxon>
        <taxon>Streptophyta</taxon>
        <taxon>Embryophyta</taxon>
        <taxon>Tracheophyta</taxon>
        <taxon>Spermatophyta</taxon>
        <taxon>Magnoliopsida</taxon>
        <taxon>Magnoliidae</taxon>
        <taxon>Piperales</taxon>
        <taxon>Aristolochiaceae</taxon>
        <taxon>Aristolochia</taxon>
    </lineage>
</organism>
<protein>
    <submittedName>
        <fullName evidence="2">Uncharacterized protein</fullName>
    </submittedName>
</protein>
<evidence type="ECO:0000313" key="3">
    <source>
        <dbReference type="Proteomes" id="UP000825729"/>
    </source>
</evidence>
<evidence type="ECO:0000256" key="1">
    <source>
        <dbReference type="SAM" id="MobiDB-lite"/>
    </source>
</evidence>
<proteinExistence type="predicted"/>
<feature type="region of interest" description="Disordered" evidence="1">
    <location>
        <begin position="44"/>
        <end position="67"/>
    </location>
</feature>
<keyword evidence="3" id="KW-1185">Reference proteome</keyword>
<accession>A0AAV7FER4</accession>
<comment type="caution">
    <text evidence="2">The sequence shown here is derived from an EMBL/GenBank/DDBJ whole genome shotgun (WGS) entry which is preliminary data.</text>
</comment>
<name>A0AAV7FER4_ARIFI</name>